<dbReference type="EMBL" id="JAAGYP010001027">
    <property type="protein sequence ID" value="NEN74650.1"/>
    <property type="molecule type" value="Genomic_DNA"/>
</dbReference>
<feature type="non-terminal residue" evidence="1">
    <location>
        <position position="1"/>
    </location>
</feature>
<evidence type="ECO:0000313" key="2">
    <source>
        <dbReference type="Proteomes" id="UP000471360"/>
    </source>
</evidence>
<feature type="non-terminal residue" evidence="1">
    <location>
        <position position="132"/>
    </location>
</feature>
<comment type="caution">
    <text evidence="1">The sequence shown here is derived from an EMBL/GenBank/DDBJ whole genome shotgun (WGS) entry which is preliminary data.</text>
</comment>
<name>A0A8T6QJ20_ECOLX</name>
<organism evidence="1 2">
    <name type="scientific">Escherichia coli</name>
    <dbReference type="NCBI Taxonomy" id="562"/>
    <lineage>
        <taxon>Bacteria</taxon>
        <taxon>Pseudomonadati</taxon>
        <taxon>Pseudomonadota</taxon>
        <taxon>Gammaproteobacteria</taxon>
        <taxon>Enterobacterales</taxon>
        <taxon>Enterobacteriaceae</taxon>
        <taxon>Escherichia</taxon>
    </lineage>
</organism>
<accession>A0A8T6QJ20</accession>
<evidence type="ECO:0000313" key="1">
    <source>
        <dbReference type="EMBL" id="NEN74650.1"/>
    </source>
</evidence>
<dbReference type="Proteomes" id="UP000471360">
    <property type="component" value="Unassembled WGS sequence"/>
</dbReference>
<dbReference type="AlphaFoldDB" id="A0A8T6QJ20"/>
<gene>
    <name evidence="1" type="ORF">G3W53_32660</name>
</gene>
<reference evidence="1 2" key="1">
    <citation type="submission" date="2020-02" db="EMBL/GenBank/DDBJ databases">
        <authorList>
            <person name="Subbiah M."/>
            <person name="Call D."/>
        </authorList>
    </citation>
    <scope>NUCLEOTIDE SEQUENCE [LARGE SCALE GENOMIC DNA]</scope>
    <source>
        <strain evidence="1 2">8375wB1</strain>
    </source>
</reference>
<sequence length="132" mass="15710">VYASLTEEERQLEKLALTIPGFETREQMEKERLYRIKAIRKAVRQNRNDNQDESKEVRKAHKKWRGRMFRLKRKLEGCMPEHQCGSAACPQCFRLHRLRKLTELLPLRASKGAYRVVTLVYYDAMLKEDEIS</sequence>
<proteinExistence type="predicted"/>
<protein>
    <submittedName>
        <fullName evidence="1">Uncharacterized protein</fullName>
    </submittedName>
</protein>